<feature type="repeat" description="TPR" evidence="3">
    <location>
        <begin position="31"/>
        <end position="64"/>
    </location>
</feature>
<gene>
    <name evidence="4" type="ORF">SAMN05444354_13068</name>
</gene>
<dbReference type="Proteomes" id="UP000182719">
    <property type="component" value="Unassembled WGS sequence"/>
</dbReference>
<dbReference type="PROSITE" id="PS50005">
    <property type="entry name" value="TPR"/>
    <property type="match status" value="3"/>
</dbReference>
<accession>A0A1H8DPF7</accession>
<name>A0A1H8DPF7_STIAU</name>
<evidence type="ECO:0000256" key="1">
    <source>
        <dbReference type="ARBA" id="ARBA00022737"/>
    </source>
</evidence>
<dbReference type="EMBL" id="FOAP01000030">
    <property type="protein sequence ID" value="SEN09162.1"/>
    <property type="molecule type" value="Genomic_DNA"/>
</dbReference>
<evidence type="ECO:0000313" key="5">
    <source>
        <dbReference type="Proteomes" id="UP000182719"/>
    </source>
</evidence>
<dbReference type="RefSeq" id="WP_075010953.1">
    <property type="nucleotide sequence ID" value="NZ_FOAP01000030.1"/>
</dbReference>
<dbReference type="AlphaFoldDB" id="A0A1H8DPF7"/>
<protein>
    <submittedName>
        <fullName evidence="4">Tetratricopeptide repeat-containing protein</fullName>
    </submittedName>
</protein>
<dbReference type="InterPro" id="IPR019734">
    <property type="entry name" value="TPR_rpt"/>
</dbReference>
<dbReference type="Pfam" id="PF13424">
    <property type="entry name" value="TPR_12"/>
    <property type="match status" value="1"/>
</dbReference>
<evidence type="ECO:0000256" key="2">
    <source>
        <dbReference type="ARBA" id="ARBA00022803"/>
    </source>
</evidence>
<feature type="repeat" description="TPR" evidence="3">
    <location>
        <begin position="100"/>
        <end position="133"/>
    </location>
</feature>
<dbReference type="PANTHER" id="PTHR44943:SF8">
    <property type="entry name" value="TPR REPEAT-CONTAINING PROTEIN MJ0263"/>
    <property type="match status" value="1"/>
</dbReference>
<keyword evidence="2 3" id="KW-0802">TPR repeat</keyword>
<evidence type="ECO:0000313" key="4">
    <source>
        <dbReference type="EMBL" id="SEN09162.1"/>
    </source>
</evidence>
<dbReference type="SUPFAM" id="SSF48452">
    <property type="entry name" value="TPR-like"/>
    <property type="match status" value="1"/>
</dbReference>
<keyword evidence="5" id="KW-1185">Reference proteome</keyword>
<feature type="repeat" description="TPR" evidence="3">
    <location>
        <begin position="136"/>
        <end position="169"/>
    </location>
</feature>
<dbReference type="PANTHER" id="PTHR44943">
    <property type="entry name" value="CELLULOSE SYNTHASE OPERON PROTEIN C"/>
    <property type="match status" value="1"/>
</dbReference>
<dbReference type="SMART" id="SM00028">
    <property type="entry name" value="TPR"/>
    <property type="match status" value="6"/>
</dbReference>
<dbReference type="InterPro" id="IPR051685">
    <property type="entry name" value="Ycf3/AcsC/BcsC/TPR_MFPF"/>
</dbReference>
<sequence>MPRLFPAWPLALVLALSGCKHVPTERERQSSEIHYNLGIQAQEAGNVQEALSEFQQAVTLDPNNPEARNALGIILHLSFGRHAEAIAEYEKALELRPNFSEARSNLGNVFLDQGRYDEAIKSYEQVLNDMLYPTPFIAQSNMGWAYFKKGDTAKALENIKASVTLNPSFCRGYQNLGFIYDQQGETEEACRQFGRYREMCPEVADAYMREGVCQAKLGKADAARESFTSCENKAAQPALKDECRRLREHL</sequence>
<dbReference type="InterPro" id="IPR011990">
    <property type="entry name" value="TPR-like_helical_dom_sf"/>
</dbReference>
<proteinExistence type="predicted"/>
<evidence type="ECO:0000256" key="3">
    <source>
        <dbReference type="PROSITE-ProRule" id="PRU00339"/>
    </source>
</evidence>
<dbReference type="PROSITE" id="PS51257">
    <property type="entry name" value="PROKAR_LIPOPROTEIN"/>
    <property type="match status" value="1"/>
</dbReference>
<keyword evidence="1" id="KW-0677">Repeat</keyword>
<dbReference type="PROSITE" id="PS50293">
    <property type="entry name" value="TPR_REGION"/>
    <property type="match status" value="2"/>
</dbReference>
<dbReference type="Pfam" id="PF13432">
    <property type="entry name" value="TPR_16"/>
    <property type="match status" value="2"/>
</dbReference>
<dbReference type="NCBIfam" id="NF033762">
    <property type="entry name" value="social_mot_Tgl"/>
    <property type="match status" value="1"/>
</dbReference>
<reference evidence="5" key="1">
    <citation type="submission" date="2016-10" db="EMBL/GenBank/DDBJ databases">
        <authorList>
            <person name="Varghese N."/>
            <person name="Submissions S."/>
        </authorList>
    </citation>
    <scope>NUCLEOTIDE SEQUENCE [LARGE SCALE GENOMIC DNA]</scope>
    <source>
        <strain evidence="5">DSM 17044</strain>
    </source>
</reference>
<organism evidence="4 5">
    <name type="scientific">Stigmatella aurantiaca</name>
    <dbReference type="NCBI Taxonomy" id="41"/>
    <lineage>
        <taxon>Bacteria</taxon>
        <taxon>Pseudomonadati</taxon>
        <taxon>Myxococcota</taxon>
        <taxon>Myxococcia</taxon>
        <taxon>Myxococcales</taxon>
        <taxon>Cystobacterineae</taxon>
        <taxon>Archangiaceae</taxon>
        <taxon>Stigmatella</taxon>
    </lineage>
</organism>
<dbReference type="OrthoDB" id="9815059at2"/>
<dbReference type="Gene3D" id="1.25.40.10">
    <property type="entry name" value="Tetratricopeptide repeat domain"/>
    <property type="match status" value="2"/>
</dbReference>